<evidence type="ECO:0000313" key="6">
    <source>
        <dbReference type="Proteomes" id="UP000215914"/>
    </source>
</evidence>
<evidence type="ECO:0000256" key="2">
    <source>
        <dbReference type="ARBA" id="ARBA00022803"/>
    </source>
</evidence>
<dbReference type="GO" id="GO:0016740">
    <property type="term" value="F:transferase activity"/>
    <property type="evidence" value="ECO:0007669"/>
    <property type="project" value="UniProtKB-KW"/>
</dbReference>
<reference evidence="4 6" key="1">
    <citation type="journal article" date="2017" name="Nature">
        <title>The sunflower genome provides insights into oil metabolism, flowering and Asterid evolution.</title>
        <authorList>
            <person name="Badouin H."/>
            <person name="Gouzy J."/>
            <person name="Grassa C.J."/>
            <person name="Murat F."/>
            <person name="Staton S.E."/>
            <person name="Cottret L."/>
            <person name="Lelandais-Briere C."/>
            <person name="Owens G.L."/>
            <person name="Carrere S."/>
            <person name="Mayjonade B."/>
            <person name="Legrand L."/>
            <person name="Gill N."/>
            <person name="Kane N.C."/>
            <person name="Bowers J.E."/>
            <person name="Hubner S."/>
            <person name="Bellec A."/>
            <person name="Berard A."/>
            <person name="Berges H."/>
            <person name="Blanchet N."/>
            <person name="Boniface M.C."/>
            <person name="Brunel D."/>
            <person name="Catrice O."/>
            <person name="Chaidir N."/>
            <person name="Claudel C."/>
            <person name="Donnadieu C."/>
            <person name="Faraut T."/>
            <person name="Fievet G."/>
            <person name="Helmstetter N."/>
            <person name="King M."/>
            <person name="Knapp S.J."/>
            <person name="Lai Z."/>
            <person name="Le Paslier M.C."/>
            <person name="Lippi Y."/>
            <person name="Lorenzon L."/>
            <person name="Mandel J.R."/>
            <person name="Marage G."/>
            <person name="Marchand G."/>
            <person name="Marquand E."/>
            <person name="Bret-Mestries E."/>
            <person name="Morien E."/>
            <person name="Nambeesan S."/>
            <person name="Nguyen T."/>
            <person name="Pegot-Espagnet P."/>
            <person name="Pouilly N."/>
            <person name="Raftis F."/>
            <person name="Sallet E."/>
            <person name="Schiex T."/>
            <person name="Thomas J."/>
            <person name="Vandecasteele C."/>
            <person name="Vares D."/>
            <person name="Vear F."/>
            <person name="Vautrin S."/>
            <person name="Crespi M."/>
            <person name="Mangin B."/>
            <person name="Burke J.M."/>
            <person name="Salse J."/>
            <person name="Munos S."/>
            <person name="Vincourt P."/>
            <person name="Rieseberg L.H."/>
            <person name="Langlade N.B."/>
        </authorList>
    </citation>
    <scope>NUCLEOTIDE SEQUENCE [LARGE SCALE GENOMIC DNA]</scope>
    <source>
        <strain evidence="6">cv. SF193</strain>
        <tissue evidence="4">Leaves</tissue>
    </source>
</reference>
<dbReference type="Proteomes" id="UP000215914">
    <property type="component" value="Chromosome 5"/>
</dbReference>
<protein>
    <submittedName>
        <fullName evidence="5">Putative acetyltransferase A, auxiliary subunit</fullName>
    </submittedName>
    <submittedName>
        <fullName evidence="4">Tetratricopeptide-like helical domain superfamily, acetyltransferase A, auxiliary subunit</fullName>
    </submittedName>
</protein>
<dbReference type="PANTHER" id="PTHR46310:SF5">
    <property type="entry name" value="OUTER ENVELOPE PROTEIN 64, CHLOROPLASTIC"/>
    <property type="match status" value="1"/>
</dbReference>
<dbReference type="Pfam" id="PF07719">
    <property type="entry name" value="TPR_2"/>
    <property type="match status" value="1"/>
</dbReference>
<dbReference type="OMA" id="PFNICEA"/>
<evidence type="ECO:0000256" key="1">
    <source>
        <dbReference type="ARBA" id="ARBA00022737"/>
    </source>
</evidence>
<dbReference type="EMBL" id="MNCJ02000320">
    <property type="protein sequence ID" value="KAF5805504.1"/>
    <property type="molecule type" value="Genomic_DNA"/>
</dbReference>
<dbReference type="PROSITE" id="PS50005">
    <property type="entry name" value="TPR"/>
    <property type="match status" value="1"/>
</dbReference>
<dbReference type="Gramene" id="mRNA:HanXRQr2_Chr05g0210111">
    <property type="protein sequence ID" value="mRNA:HanXRQr2_Chr05g0210111"/>
    <property type="gene ID" value="HanXRQr2_Chr05g0210111"/>
</dbReference>
<dbReference type="EMBL" id="CM007894">
    <property type="protein sequence ID" value="OTG24975.1"/>
    <property type="molecule type" value="Genomic_DNA"/>
</dbReference>
<dbReference type="FunCoup" id="A0A251UNR0">
    <property type="interactions" value="1915"/>
</dbReference>
<evidence type="ECO:0000256" key="3">
    <source>
        <dbReference type="PROSITE-ProRule" id="PRU00339"/>
    </source>
</evidence>
<dbReference type="SMART" id="SM00028">
    <property type="entry name" value="TPR"/>
    <property type="match status" value="3"/>
</dbReference>
<evidence type="ECO:0000313" key="5">
    <source>
        <dbReference type="EMBL" id="OTG24975.1"/>
    </source>
</evidence>
<organism evidence="5 6">
    <name type="scientific">Helianthus annuus</name>
    <name type="common">Common sunflower</name>
    <dbReference type="NCBI Taxonomy" id="4232"/>
    <lineage>
        <taxon>Eukaryota</taxon>
        <taxon>Viridiplantae</taxon>
        <taxon>Streptophyta</taxon>
        <taxon>Embryophyta</taxon>
        <taxon>Tracheophyta</taxon>
        <taxon>Spermatophyta</taxon>
        <taxon>Magnoliopsida</taxon>
        <taxon>eudicotyledons</taxon>
        <taxon>Gunneridae</taxon>
        <taxon>Pentapetalae</taxon>
        <taxon>asterids</taxon>
        <taxon>campanulids</taxon>
        <taxon>Asterales</taxon>
        <taxon>Asteraceae</taxon>
        <taxon>Asteroideae</taxon>
        <taxon>Heliantheae alliance</taxon>
        <taxon>Heliantheae</taxon>
        <taxon>Helianthus</taxon>
    </lineage>
</organism>
<dbReference type="PROSITE" id="PS50293">
    <property type="entry name" value="TPR_REGION"/>
    <property type="match status" value="1"/>
</dbReference>
<reference evidence="4" key="3">
    <citation type="submission" date="2020-06" db="EMBL/GenBank/DDBJ databases">
        <title>Helianthus annuus Genome sequencing and assembly Release 2.</title>
        <authorList>
            <person name="Gouzy J."/>
            <person name="Langlade N."/>
            <person name="Munos S."/>
        </authorList>
    </citation>
    <scope>NUCLEOTIDE SEQUENCE</scope>
    <source>
        <tissue evidence="4">Leaves</tissue>
    </source>
</reference>
<gene>
    <name evidence="5" type="ORF">HannXRQ_Chr05g0142631</name>
    <name evidence="4" type="ORF">HanXRQr2_Chr05g0210111</name>
</gene>
<evidence type="ECO:0000313" key="4">
    <source>
        <dbReference type="EMBL" id="KAF5805504.1"/>
    </source>
</evidence>
<keyword evidence="5" id="KW-0808">Transferase</keyword>
<proteinExistence type="predicted"/>
<accession>A0A251UNR0</accession>
<dbReference type="AlphaFoldDB" id="A0A251UNR0"/>
<dbReference type="STRING" id="4232.A0A251UNR0"/>
<keyword evidence="1" id="KW-0677">Repeat</keyword>
<dbReference type="PANTHER" id="PTHR46310">
    <property type="entry name" value="AMIDASE 1"/>
    <property type="match status" value="1"/>
</dbReference>
<reference evidence="5" key="2">
    <citation type="submission" date="2017-02" db="EMBL/GenBank/DDBJ databases">
        <title>Sunflower complete genome.</title>
        <authorList>
            <person name="Langlade N."/>
            <person name="Munos S."/>
        </authorList>
    </citation>
    <scope>NUCLEOTIDE SEQUENCE [LARGE SCALE GENOMIC DNA]</scope>
    <source>
        <tissue evidence="5">Leaves</tissue>
    </source>
</reference>
<dbReference type="OrthoDB" id="245563at2759"/>
<feature type="repeat" description="TPR" evidence="3">
    <location>
        <begin position="104"/>
        <end position="137"/>
    </location>
</feature>
<dbReference type="InParanoid" id="A0A251UNR0"/>
<sequence>MASSSSAPNFGAFVQKLADEAGKSKTSNDVSKEAAAEIAQEKGNAAFKAKSWQKAIGFYTDAIKLNSTTATYFSNRAAAYLEVGSFILAEADCTKAIDLDKKNVKAYVRRGTAREMLGSYKKAIEDFRYALVLEPTNKRAAVSADRLTKLFQ</sequence>
<dbReference type="SUPFAM" id="SSF48452">
    <property type="entry name" value="TPR-like"/>
    <property type="match status" value="1"/>
</dbReference>
<dbReference type="Gene3D" id="1.25.40.10">
    <property type="entry name" value="Tetratricopeptide repeat domain"/>
    <property type="match status" value="1"/>
</dbReference>
<keyword evidence="6" id="KW-1185">Reference proteome</keyword>
<dbReference type="InterPro" id="IPR013105">
    <property type="entry name" value="TPR_2"/>
</dbReference>
<dbReference type="InterPro" id="IPR011990">
    <property type="entry name" value="TPR-like_helical_dom_sf"/>
</dbReference>
<name>A0A251UNR0_HELAN</name>
<dbReference type="InterPro" id="IPR019734">
    <property type="entry name" value="TPR_rpt"/>
</dbReference>
<keyword evidence="2 3" id="KW-0802">TPR repeat</keyword>